<sequence length="417" mass="44272">MTGHFDALETRDTAARETDAFTALSSLLRTALPRLPALAAWLGHPDPDALSDRAALARLPVLRKPDLMAMQAENPPFGGLADPDALAGNRVFLSPGPVWEPQGIGIDPWSAARALFAAGFRKGDIIHNAFSYHMTPGGFILDEGGRALGCLVFPAGTGNTDQQVDAIRQLRPGGYTGTPDYLKIILEKADEMGHDLGSIRRALVSGGALFPALRQYYASRGISVLQAYATADLGIIAYESADSDGRPHPGMIVNEDRIVEIVRPGTSDPVPDGEVGELVVTTLNPAYPLVRFGTGDLSAILPGQSPCGRTAPRIRGWMGRADQRTKIKGMFVDPKQVAELVAAHPDIFRARLSVTRVNDGDAMALLIEPRDGASPDTEAVAATLTALTKLRGTVSLAAPGSLPNDGKVISDERDYTA</sequence>
<dbReference type="Gene3D" id="3.30.300.30">
    <property type="match status" value="1"/>
</dbReference>
<reference evidence="2 3" key="1">
    <citation type="submission" date="2018-05" db="EMBL/GenBank/DDBJ databases">
        <title>Genomic Encyclopedia of Type Strains, Phase IV (KMG-IV): sequencing the most valuable type-strain genomes for metagenomic binning, comparative biology and taxonomic classification.</title>
        <authorList>
            <person name="Goeker M."/>
        </authorList>
    </citation>
    <scope>NUCLEOTIDE SEQUENCE [LARGE SCALE GENOMIC DNA]</scope>
    <source>
        <strain evidence="2 3">DSM 16791</strain>
    </source>
</reference>
<evidence type="ECO:0000313" key="3">
    <source>
        <dbReference type="Proteomes" id="UP000246352"/>
    </source>
</evidence>
<keyword evidence="2" id="KW-0436">Ligase</keyword>
<protein>
    <submittedName>
        <fullName evidence="2">Phenylacetate-CoA ligase</fullName>
    </submittedName>
</protein>
<comment type="caution">
    <text evidence="2">The sequence shown here is derived from an EMBL/GenBank/DDBJ whole genome shotgun (WGS) entry which is preliminary data.</text>
</comment>
<accession>A0A317PCS5</accession>
<keyword evidence="3" id="KW-1185">Reference proteome</keyword>
<dbReference type="InterPro" id="IPR042099">
    <property type="entry name" value="ANL_N_sf"/>
</dbReference>
<dbReference type="Pfam" id="PF00501">
    <property type="entry name" value="AMP-binding"/>
    <property type="match status" value="1"/>
</dbReference>
<dbReference type="Gene3D" id="3.40.50.12780">
    <property type="entry name" value="N-terminal domain of ligase-like"/>
    <property type="match status" value="1"/>
</dbReference>
<feature type="domain" description="AMP-dependent synthetase/ligase" evidence="1">
    <location>
        <begin position="149"/>
        <end position="281"/>
    </location>
</feature>
<evidence type="ECO:0000313" key="2">
    <source>
        <dbReference type="EMBL" id="PWV97227.1"/>
    </source>
</evidence>
<evidence type="ECO:0000259" key="1">
    <source>
        <dbReference type="Pfam" id="PF00501"/>
    </source>
</evidence>
<dbReference type="OrthoDB" id="580775at2"/>
<organism evidence="2 3">
    <name type="scientific">Hoeflea marina</name>
    <dbReference type="NCBI Taxonomy" id="274592"/>
    <lineage>
        <taxon>Bacteria</taxon>
        <taxon>Pseudomonadati</taxon>
        <taxon>Pseudomonadota</taxon>
        <taxon>Alphaproteobacteria</taxon>
        <taxon>Hyphomicrobiales</taxon>
        <taxon>Rhizobiaceae</taxon>
        <taxon>Hoeflea</taxon>
    </lineage>
</organism>
<proteinExistence type="predicted"/>
<dbReference type="PANTHER" id="PTHR43845:SF1">
    <property type="entry name" value="BLR5969 PROTEIN"/>
    <property type="match status" value="1"/>
</dbReference>
<dbReference type="RefSeq" id="WP_110034286.1">
    <property type="nucleotide sequence ID" value="NZ_QGTR01000007.1"/>
</dbReference>
<dbReference type="InterPro" id="IPR000873">
    <property type="entry name" value="AMP-dep_synth/lig_dom"/>
</dbReference>
<dbReference type="PANTHER" id="PTHR43845">
    <property type="entry name" value="BLR5969 PROTEIN"/>
    <property type="match status" value="1"/>
</dbReference>
<dbReference type="SUPFAM" id="SSF56801">
    <property type="entry name" value="Acetyl-CoA synthetase-like"/>
    <property type="match status" value="1"/>
</dbReference>
<name>A0A317PCS5_9HYPH</name>
<dbReference type="InterPro" id="IPR045851">
    <property type="entry name" value="AMP-bd_C_sf"/>
</dbReference>
<gene>
    <name evidence="2" type="ORF">DFR52_107141</name>
</gene>
<dbReference type="Proteomes" id="UP000246352">
    <property type="component" value="Unassembled WGS sequence"/>
</dbReference>
<dbReference type="AlphaFoldDB" id="A0A317PCS5"/>
<dbReference type="GO" id="GO:0016874">
    <property type="term" value="F:ligase activity"/>
    <property type="evidence" value="ECO:0007669"/>
    <property type="project" value="UniProtKB-KW"/>
</dbReference>
<dbReference type="EMBL" id="QGTR01000007">
    <property type="protein sequence ID" value="PWV97227.1"/>
    <property type="molecule type" value="Genomic_DNA"/>
</dbReference>